<dbReference type="Proteomes" id="UP000451565">
    <property type="component" value="Unassembled WGS sequence"/>
</dbReference>
<evidence type="ECO:0000256" key="3">
    <source>
        <dbReference type="SAM" id="SignalP"/>
    </source>
</evidence>
<dbReference type="EMBL" id="WINI01000007">
    <property type="protein sequence ID" value="MQR01846.1"/>
    <property type="molecule type" value="Genomic_DNA"/>
</dbReference>
<dbReference type="SUPFAM" id="SSF49772">
    <property type="entry name" value="Ecotin, trypsin inhibitor"/>
    <property type="match status" value="1"/>
</dbReference>
<feature type="chain" id="PRO_5032428358" evidence="3">
    <location>
        <begin position="22"/>
        <end position="173"/>
    </location>
</feature>
<dbReference type="AlphaFoldDB" id="A0A843YZ86"/>
<dbReference type="PANTHER" id="PTHR35890">
    <property type="match status" value="1"/>
</dbReference>
<keyword evidence="3" id="KW-0732">Signal</keyword>
<dbReference type="InterPro" id="IPR036198">
    <property type="entry name" value="Ecotin_sf"/>
</dbReference>
<feature type="compositionally biased region" description="Low complexity" evidence="2">
    <location>
        <begin position="24"/>
        <end position="38"/>
    </location>
</feature>
<comment type="caution">
    <text evidence="4">The sequence shown here is derived from an EMBL/GenBank/DDBJ whole genome shotgun (WGS) entry which is preliminary data.</text>
</comment>
<evidence type="ECO:0000313" key="5">
    <source>
        <dbReference type="Proteomes" id="UP000451565"/>
    </source>
</evidence>
<proteinExistence type="inferred from homology"/>
<feature type="signal peptide" evidence="3">
    <location>
        <begin position="1"/>
        <end position="21"/>
    </location>
</feature>
<feature type="region of interest" description="Disordered" evidence="2">
    <location>
        <begin position="24"/>
        <end position="50"/>
    </location>
</feature>
<evidence type="ECO:0000313" key="4">
    <source>
        <dbReference type="EMBL" id="MQR01846.1"/>
    </source>
</evidence>
<dbReference type="Pfam" id="PF03974">
    <property type="entry name" value="Ecotin"/>
    <property type="match status" value="1"/>
</dbReference>
<dbReference type="Gene3D" id="2.60.40.550">
    <property type="entry name" value="Ecotin"/>
    <property type="match status" value="1"/>
</dbReference>
<dbReference type="Gene3D" id="4.10.1230.10">
    <property type="entry name" value="Ecotin, trypsin inhibitor"/>
    <property type="match status" value="1"/>
</dbReference>
<keyword evidence="5" id="KW-1185">Reference proteome</keyword>
<dbReference type="OrthoDB" id="997196at2"/>
<reference evidence="4 5" key="1">
    <citation type="submission" date="2019-10" db="EMBL/GenBank/DDBJ databases">
        <title>Glaciimonas soli sp. nov., a psychrophilic bacterium isolated from the forest soil of a high elevation mountain in Taiwan.</title>
        <authorList>
            <person name="Wang L.-T."/>
            <person name="Shieh W.Y."/>
        </authorList>
    </citation>
    <scope>NUCLEOTIDE SEQUENCE [LARGE SCALE GENOMIC DNA]</scope>
    <source>
        <strain evidence="4 5">GS1</strain>
    </source>
</reference>
<organism evidence="4 5">
    <name type="scientific">Glaciimonas soli</name>
    <dbReference type="NCBI Taxonomy" id="2590999"/>
    <lineage>
        <taxon>Bacteria</taxon>
        <taxon>Pseudomonadati</taxon>
        <taxon>Pseudomonadota</taxon>
        <taxon>Betaproteobacteria</taxon>
        <taxon>Burkholderiales</taxon>
        <taxon>Oxalobacteraceae</taxon>
        <taxon>Glaciimonas</taxon>
    </lineage>
</organism>
<dbReference type="GO" id="GO:0004867">
    <property type="term" value="F:serine-type endopeptidase inhibitor activity"/>
    <property type="evidence" value="ECO:0007669"/>
    <property type="project" value="InterPro"/>
</dbReference>
<dbReference type="NCBIfam" id="NF002987">
    <property type="entry name" value="PRK03719.1"/>
    <property type="match status" value="1"/>
</dbReference>
<name>A0A843YZ86_9BURK</name>
<dbReference type="InterPro" id="IPR027438">
    <property type="entry name" value="Ecotin_C"/>
</dbReference>
<accession>A0A843YZ86</accession>
<protein>
    <submittedName>
        <fullName evidence="4">Serine protease inhibitor ecotin</fullName>
    </submittedName>
</protein>
<dbReference type="InterPro" id="IPR005658">
    <property type="entry name" value="Prot_inh_ecotin"/>
</dbReference>
<gene>
    <name evidence="4" type="primary">eco</name>
    <name evidence="4" type="ORF">GEV47_14295</name>
</gene>
<comment type="similarity">
    <text evidence="1">Belongs to the protease inhibitor I11 (ecotin) family.</text>
</comment>
<dbReference type="PROSITE" id="PS51257">
    <property type="entry name" value="PROKAR_LIPOPROTEIN"/>
    <property type="match status" value="1"/>
</dbReference>
<sequence>MKKHFSIILALTLSGVISACSATPASNNPNNATSNDSTKSLEQVAPYPKAESGQKRMAIFVDPKEDESKFKVELLVGKTMETDCNRQFFSGAMTEQTLDGWGYNYHVLKSVTGPASTMMACGGKPKKNTFVPVNGEGYMLRYNSKLPIVVYIPQGFELKYRIWSAGDGIPVQE</sequence>
<dbReference type="RefSeq" id="WP_153235430.1">
    <property type="nucleotide sequence ID" value="NZ_WINI01000007.1"/>
</dbReference>
<evidence type="ECO:0000256" key="2">
    <source>
        <dbReference type="SAM" id="MobiDB-lite"/>
    </source>
</evidence>
<evidence type="ECO:0000256" key="1">
    <source>
        <dbReference type="ARBA" id="ARBA00010558"/>
    </source>
</evidence>
<dbReference type="PANTHER" id="PTHR35890:SF3">
    <property type="entry name" value="ECOTIN"/>
    <property type="match status" value="1"/>
</dbReference>